<evidence type="ECO:0000256" key="4">
    <source>
        <dbReference type="SAM" id="MobiDB-lite"/>
    </source>
</evidence>
<evidence type="ECO:0000256" key="2">
    <source>
        <dbReference type="ARBA" id="ARBA00022679"/>
    </source>
</evidence>
<dbReference type="InterPro" id="IPR029063">
    <property type="entry name" value="SAM-dependent_MTases_sf"/>
</dbReference>
<dbReference type="EMBL" id="OY288114">
    <property type="protein sequence ID" value="CAJ0892542.1"/>
    <property type="molecule type" value="Genomic_DNA"/>
</dbReference>
<keyword evidence="1 5" id="KW-0489">Methyltransferase</keyword>
<dbReference type="GO" id="GO:0032259">
    <property type="term" value="P:methylation"/>
    <property type="evidence" value="ECO:0007669"/>
    <property type="project" value="UniProtKB-KW"/>
</dbReference>
<dbReference type="PANTHER" id="PTHR46098">
    <property type="entry name" value="TRNA (CYTOSINE(38)-C(5))-METHYLTRANSFERASE"/>
    <property type="match status" value="1"/>
</dbReference>
<evidence type="ECO:0000313" key="5">
    <source>
        <dbReference type="EMBL" id="CAJ0892542.1"/>
    </source>
</evidence>
<accession>A0AA48M3F8</accession>
<keyword evidence="2 5" id="KW-0808">Transferase</keyword>
<sequence length="337" mass="37389">MATQTDDHHRREAARLGMERLRRSRDVPIRNKPSQPWIAEGISRRAWFYRKAKANATAPAVLRTVPTYYNDCDPVATHVLRELIARNVIAPGDVDDRSIKEVRPDELRGYRQVHLFAGAGGWPLAARIVGWEDTQEIWTGSPPCQPFSCAGRQEGANDARHLWPHFYRLANTRRPSLIVGEQVAGATGRDWFDGVATDLEGIGYACRAFDIAACSVNAPHIRQRLYWVATTDGLLAHAARAPRQSSPKRHGFEGKLDKGRSDSDKNSDRSSVSGSTPWDGAEWRPGTDGNLRRAQPDLRLMVDGLPGCMDANRLVCNSIVPFLAAQVLGAILDVRGR</sequence>
<dbReference type="PANTHER" id="PTHR46098:SF1">
    <property type="entry name" value="TRNA (CYTOSINE(38)-C(5))-METHYLTRANSFERASE"/>
    <property type="match status" value="1"/>
</dbReference>
<keyword evidence="3" id="KW-0949">S-adenosyl-L-methionine</keyword>
<dbReference type="InterPro" id="IPR050750">
    <property type="entry name" value="C5-MTase"/>
</dbReference>
<dbReference type="EC" id="2.1.1.37" evidence="5"/>
<feature type="region of interest" description="Disordered" evidence="4">
    <location>
        <begin position="238"/>
        <end position="292"/>
    </location>
</feature>
<dbReference type="Gene3D" id="3.40.50.150">
    <property type="entry name" value="Vaccinia Virus protein VP39"/>
    <property type="match status" value="1"/>
</dbReference>
<reference evidence="5" key="1">
    <citation type="submission" date="2023-07" db="EMBL/GenBank/DDBJ databases">
        <authorList>
            <person name="Pelsma A.J. K."/>
        </authorList>
    </citation>
    <scope>NUCLEOTIDE SEQUENCE</scope>
</reference>
<organism evidence="5">
    <name type="scientific">freshwater sediment metagenome</name>
    <dbReference type="NCBI Taxonomy" id="556182"/>
    <lineage>
        <taxon>unclassified sequences</taxon>
        <taxon>metagenomes</taxon>
        <taxon>ecological metagenomes</taxon>
    </lineage>
</organism>
<dbReference type="SUPFAM" id="SSF53335">
    <property type="entry name" value="S-adenosyl-L-methionine-dependent methyltransferases"/>
    <property type="match status" value="1"/>
</dbReference>
<dbReference type="Pfam" id="PF00145">
    <property type="entry name" value="DNA_methylase"/>
    <property type="match status" value="1"/>
</dbReference>
<dbReference type="AlphaFoldDB" id="A0AA48M3F8"/>
<evidence type="ECO:0000256" key="1">
    <source>
        <dbReference type="ARBA" id="ARBA00022603"/>
    </source>
</evidence>
<evidence type="ECO:0000256" key="3">
    <source>
        <dbReference type="ARBA" id="ARBA00022691"/>
    </source>
</evidence>
<feature type="compositionally biased region" description="Basic and acidic residues" evidence="4">
    <location>
        <begin position="250"/>
        <end position="268"/>
    </location>
</feature>
<protein>
    <submittedName>
        <fullName evidence="5">DNA (Cytosine-5)-methyltransferase 1</fullName>
        <ecNumber evidence="5">2.1.1.37</ecNumber>
    </submittedName>
</protein>
<dbReference type="GO" id="GO:0003886">
    <property type="term" value="F:DNA (cytosine-5-)-methyltransferase activity"/>
    <property type="evidence" value="ECO:0007669"/>
    <property type="project" value="UniProtKB-EC"/>
</dbReference>
<gene>
    <name evidence="5" type="primary">DNMT1/dcm</name>
    <name evidence="5" type="ORF">AMST5_04229</name>
</gene>
<name>A0AA48M3F8_9ZZZZ</name>
<dbReference type="InterPro" id="IPR001525">
    <property type="entry name" value="C5_MeTfrase"/>
</dbReference>
<proteinExistence type="predicted"/>